<dbReference type="GO" id="GO:0000149">
    <property type="term" value="F:SNARE binding"/>
    <property type="evidence" value="ECO:0007669"/>
    <property type="project" value="TreeGrafter"/>
</dbReference>
<accession>A0A183EH53</accession>
<dbReference type="GO" id="GO:0042147">
    <property type="term" value="P:retrograde transport, endosome to Golgi"/>
    <property type="evidence" value="ECO:0007669"/>
    <property type="project" value="InterPro"/>
</dbReference>
<sequence>LAPVLCNTALNLLRFIGKYIRMTYMLQSVADQAVSNILELCNFFFFTVHSFFTADAERVAGVFFSPHLKSVLDSLENKLFREDSSSEGRVEFNPCTLSGAVQLDAEPDYALPERIVGAESINFISKQLDLIRPVFESLISEKAYAEVEKYYTEVYFYSLNCSPLLSILTQVLSVVPQIRECIYGSVASRLLNYERIVMDVEGTKWDINELQSQHSAYVDNLLKELIALKHRLSKINENIPITKPVQRIFWSTVIYCLFKALVQGYGECGKRCSNEGRALMQLDFQQLLVKLEQIVEFSPIPHRAYVENYIKAYYLPESSMETWIQQHSEYTTNQIVTLLNVATHVSKKARTRIINALDD</sequence>
<dbReference type="PANTHER" id="PTHR13258">
    <property type="entry name" value="SYNDETIN"/>
    <property type="match status" value="1"/>
</dbReference>
<dbReference type="GO" id="GO:0005829">
    <property type="term" value="C:cytosol"/>
    <property type="evidence" value="ECO:0007669"/>
    <property type="project" value="GOC"/>
</dbReference>
<evidence type="ECO:0000259" key="1">
    <source>
        <dbReference type="Pfam" id="PF10474"/>
    </source>
</evidence>
<reference evidence="2" key="1">
    <citation type="submission" date="2016-06" db="UniProtKB">
        <authorList>
            <consortium name="WormBaseParasite"/>
        </authorList>
    </citation>
    <scope>IDENTIFICATION</scope>
</reference>
<dbReference type="AlphaFoldDB" id="A0A183EH53"/>
<dbReference type="Pfam" id="PF10474">
    <property type="entry name" value="Syndetin_C"/>
    <property type="match status" value="1"/>
</dbReference>
<evidence type="ECO:0000313" key="2">
    <source>
        <dbReference type="WBParaSite" id="GPUH_0002031901-mRNA-1"/>
    </source>
</evidence>
<dbReference type="GO" id="GO:0032456">
    <property type="term" value="P:endocytic recycling"/>
    <property type="evidence" value="ECO:0007669"/>
    <property type="project" value="InterPro"/>
</dbReference>
<dbReference type="PANTHER" id="PTHR13258:SF0">
    <property type="entry name" value="SYNDETIN"/>
    <property type="match status" value="1"/>
</dbReference>
<name>A0A183EH53_9BILA</name>
<feature type="domain" description="Syndetin C-terminal" evidence="1">
    <location>
        <begin position="109"/>
        <end position="358"/>
    </location>
</feature>
<dbReference type="GO" id="GO:1990745">
    <property type="term" value="C:EARP complex"/>
    <property type="evidence" value="ECO:0007669"/>
    <property type="project" value="InterPro"/>
</dbReference>
<protein>
    <submittedName>
        <fullName evidence="2">DUF2451 domain-containing protein</fullName>
    </submittedName>
</protein>
<dbReference type="WBParaSite" id="GPUH_0002031901-mRNA-1">
    <property type="protein sequence ID" value="GPUH_0002031901-mRNA-1"/>
    <property type="gene ID" value="GPUH_0002031901"/>
</dbReference>
<dbReference type="InterPro" id="IPR040047">
    <property type="entry name" value="VPS50"/>
</dbReference>
<proteinExistence type="predicted"/>
<dbReference type="InterPro" id="IPR019514">
    <property type="entry name" value="Syndetin_C"/>
</dbReference>
<organism evidence="2">
    <name type="scientific">Gongylonema pulchrum</name>
    <dbReference type="NCBI Taxonomy" id="637853"/>
    <lineage>
        <taxon>Eukaryota</taxon>
        <taxon>Metazoa</taxon>
        <taxon>Ecdysozoa</taxon>
        <taxon>Nematoda</taxon>
        <taxon>Chromadorea</taxon>
        <taxon>Rhabditida</taxon>
        <taxon>Spirurina</taxon>
        <taxon>Spiruromorpha</taxon>
        <taxon>Spiruroidea</taxon>
        <taxon>Gongylonematidae</taxon>
        <taxon>Gongylonema</taxon>
    </lineage>
</organism>